<reference evidence="2" key="1">
    <citation type="submission" date="2014-09" db="EMBL/GenBank/DDBJ databases">
        <authorList>
            <person name="Magalhaes I.L.F."/>
            <person name="Oliveira U."/>
            <person name="Santos F.R."/>
            <person name="Vidigal T.H.D.A."/>
            <person name="Brescovit A.D."/>
            <person name="Santos A.J."/>
        </authorList>
    </citation>
    <scope>NUCLEOTIDE SEQUENCE</scope>
    <source>
        <tissue evidence="2">Shoot tissue taken approximately 20 cm above the soil surface</tissue>
    </source>
</reference>
<organism evidence="2">
    <name type="scientific">Arundo donax</name>
    <name type="common">Giant reed</name>
    <name type="synonym">Donax arundinaceus</name>
    <dbReference type="NCBI Taxonomy" id="35708"/>
    <lineage>
        <taxon>Eukaryota</taxon>
        <taxon>Viridiplantae</taxon>
        <taxon>Streptophyta</taxon>
        <taxon>Embryophyta</taxon>
        <taxon>Tracheophyta</taxon>
        <taxon>Spermatophyta</taxon>
        <taxon>Magnoliopsida</taxon>
        <taxon>Liliopsida</taxon>
        <taxon>Poales</taxon>
        <taxon>Poaceae</taxon>
        <taxon>PACMAD clade</taxon>
        <taxon>Arundinoideae</taxon>
        <taxon>Arundineae</taxon>
        <taxon>Arundo</taxon>
    </lineage>
</organism>
<accession>A0A0A9GFL6</accession>
<dbReference type="AlphaFoldDB" id="A0A0A9GFL6"/>
<feature type="region of interest" description="Disordered" evidence="1">
    <location>
        <begin position="28"/>
        <end position="65"/>
    </location>
</feature>
<protein>
    <submittedName>
        <fullName evidence="2">Uncharacterized protein</fullName>
    </submittedName>
</protein>
<proteinExistence type="predicted"/>
<sequence length="65" mass="7038">MGSSDEQSFCKLSILRASTMTLARAGTRGRLGAWSSSSPPPAGSSPRFERDRCRPRPGRCITLEP</sequence>
<reference evidence="2" key="2">
    <citation type="journal article" date="2015" name="Data Brief">
        <title>Shoot transcriptome of the giant reed, Arundo donax.</title>
        <authorList>
            <person name="Barrero R.A."/>
            <person name="Guerrero F.D."/>
            <person name="Moolhuijzen P."/>
            <person name="Goolsby J.A."/>
            <person name="Tidwell J."/>
            <person name="Bellgard S.E."/>
            <person name="Bellgard M.I."/>
        </authorList>
    </citation>
    <scope>NUCLEOTIDE SEQUENCE</scope>
    <source>
        <tissue evidence="2">Shoot tissue taken approximately 20 cm above the soil surface</tissue>
    </source>
</reference>
<evidence type="ECO:0000256" key="1">
    <source>
        <dbReference type="SAM" id="MobiDB-lite"/>
    </source>
</evidence>
<evidence type="ECO:0000313" key="2">
    <source>
        <dbReference type="EMBL" id="JAE22219.1"/>
    </source>
</evidence>
<dbReference type="EMBL" id="GBRH01175677">
    <property type="protein sequence ID" value="JAE22219.1"/>
    <property type="molecule type" value="Transcribed_RNA"/>
</dbReference>
<name>A0A0A9GFL6_ARUDO</name>